<dbReference type="InterPro" id="IPR018247">
    <property type="entry name" value="EF_Hand_1_Ca_BS"/>
</dbReference>
<feature type="compositionally biased region" description="Basic and acidic residues" evidence="2">
    <location>
        <begin position="1"/>
        <end position="11"/>
    </location>
</feature>
<dbReference type="AlphaFoldDB" id="A0A6J0KYP7"/>
<feature type="compositionally biased region" description="Basic residues" evidence="2">
    <location>
        <begin position="110"/>
        <end position="128"/>
    </location>
</feature>
<dbReference type="InterPro" id="IPR002048">
    <property type="entry name" value="EF_hand_dom"/>
</dbReference>
<dbReference type="PROSITE" id="PS50222">
    <property type="entry name" value="EF_HAND_2"/>
    <property type="match status" value="1"/>
</dbReference>
<dbReference type="SUPFAM" id="SSF47473">
    <property type="entry name" value="EF-hand"/>
    <property type="match status" value="1"/>
</dbReference>
<keyword evidence="1" id="KW-0106">Calcium</keyword>
<accession>A0A6J0KYP7</accession>
<keyword evidence="4" id="KW-1185">Reference proteome</keyword>
<evidence type="ECO:0000256" key="1">
    <source>
        <dbReference type="ARBA" id="ARBA00022837"/>
    </source>
</evidence>
<dbReference type="OrthoDB" id="293868at2759"/>
<sequence>MGEGERSRSGGEESESEEETRDPIEEEEGKGDKMSEYEKKRLTRIAENRARLEALGISKAAKALVPPSSMRKPNSGEEEEEEDDDYRPGDEIDESEYEEEEFLEKSSSVSRKRNKNKTASTPKRKKHLCRSDPLGEDNDDDLNKAIALSLGSVAVAGVGSRRNGQASASFKKNNSDLSMSKMQMTGDELVLYFFQFDKAGKGFITLRDVATMATVHDFTWSDEELQDMIRCFDFDKDGKLSLDEFRKVVTRCRMLNES</sequence>
<reference evidence="4" key="1">
    <citation type="journal article" date="2019" name="Database">
        <title>The radish genome database (RadishGD): an integrated information resource for radish genomics.</title>
        <authorList>
            <person name="Yu H.J."/>
            <person name="Baek S."/>
            <person name="Lee Y.J."/>
            <person name="Cho A."/>
            <person name="Mun J.H."/>
        </authorList>
    </citation>
    <scope>NUCLEOTIDE SEQUENCE [LARGE SCALE GENOMIC DNA]</scope>
    <source>
        <strain evidence="4">cv. WK10039</strain>
    </source>
</reference>
<reference evidence="5" key="2">
    <citation type="submission" date="2025-08" db="UniProtKB">
        <authorList>
            <consortium name="RefSeq"/>
        </authorList>
    </citation>
    <scope>IDENTIFICATION</scope>
    <source>
        <tissue evidence="5">Leaf</tissue>
    </source>
</reference>
<dbReference type="Gene3D" id="1.10.238.10">
    <property type="entry name" value="EF-hand"/>
    <property type="match status" value="1"/>
</dbReference>
<feature type="compositionally biased region" description="Acidic residues" evidence="2">
    <location>
        <begin position="76"/>
        <end position="102"/>
    </location>
</feature>
<dbReference type="InterPro" id="IPR011992">
    <property type="entry name" value="EF-hand-dom_pair"/>
</dbReference>
<dbReference type="PROSITE" id="PS00018">
    <property type="entry name" value="EF_HAND_1"/>
    <property type="match status" value="1"/>
</dbReference>
<dbReference type="Proteomes" id="UP000504610">
    <property type="component" value="Chromosome 9"/>
</dbReference>
<gene>
    <name evidence="5" type="primary">LOC108824150</name>
</gene>
<name>A0A6J0KYP7_RAPSA</name>
<organism evidence="4 5">
    <name type="scientific">Raphanus sativus</name>
    <name type="common">Radish</name>
    <name type="synonym">Raphanus raphanistrum var. sativus</name>
    <dbReference type="NCBI Taxonomy" id="3726"/>
    <lineage>
        <taxon>Eukaryota</taxon>
        <taxon>Viridiplantae</taxon>
        <taxon>Streptophyta</taxon>
        <taxon>Embryophyta</taxon>
        <taxon>Tracheophyta</taxon>
        <taxon>Spermatophyta</taxon>
        <taxon>Magnoliopsida</taxon>
        <taxon>eudicotyledons</taxon>
        <taxon>Gunneridae</taxon>
        <taxon>Pentapetalae</taxon>
        <taxon>rosids</taxon>
        <taxon>malvids</taxon>
        <taxon>Brassicales</taxon>
        <taxon>Brassicaceae</taxon>
        <taxon>Brassiceae</taxon>
        <taxon>Raphanus</taxon>
    </lineage>
</organism>
<dbReference type="SMART" id="SM00054">
    <property type="entry name" value="EFh"/>
    <property type="match status" value="1"/>
</dbReference>
<feature type="compositionally biased region" description="Acidic residues" evidence="2">
    <location>
        <begin position="12"/>
        <end position="29"/>
    </location>
</feature>
<dbReference type="KEGG" id="rsz:108824150"/>
<evidence type="ECO:0000313" key="4">
    <source>
        <dbReference type="Proteomes" id="UP000504610"/>
    </source>
</evidence>
<evidence type="ECO:0000256" key="2">
    <source>
        <dbReference type="SAM" id="MobiDB-lite"/>
    </source>
</evidence>
<proteinExistence type="predicted"/>
<dbReference type="CDD" id="cd00051">
    <property type="entry name" value="EFh"/>
    <property type="match status" value="1"/>
</dbReference>
<protein>
    <submittedName>
        <fullName evidence="5">Calmodulin-like protein 12</fullName>
    </submittedName>
</protein>
<dbReference type="RefSeq" id="XP_018453022.1">
    <property type="nucleotide sequence ID" value="XM_018597520.2"/>
</dbReference>
<dbReference type="Pfam" id="PF13499">
    <property type="entry name" value="EF-hand_7"/>
    <property type="match status" value="1"/>
</dbReference>
<evidence type="ECO:0000313" key="5">
    <source>
        <dbReference type="RefSeq" id="XP_018453022.1"/>
    </source>
</evidence>
<feature type="region of interest" description="Disordered" evidence="2">
    <location>
        <begin position="1"/>
        <end position="38"/>
    </location>
</feature>
<dbReference type="GO" id="GO:0005509">
    <property type="term" value="F:calcium ion binding"/>
    <property type="evidence" value="ECO:0007669"/>
    <property type="project" value="InterPro"/>
</dbReference>
<dbReference type="GeneID" id="108824150"/>
<evidence type="ECO:0000259" key="3">
    <source>
        <dbReference type="PROSITE" id="PS50222"/>
    </source>
</evidence>
<feature type="region of interest" description="Disordered" evidence="2">
    <location>
        <begin position="57"/>
        <end position="136"/>
    </location>
</feature>
<feature type="domain" description="EF-hand" evidence="3">
    <location>
        <begin position="220"/>
        <end position="255"/>
    </location>
</feature>